<evidence type="ECO:0000256" key="1">
    <source>
        <dbReference type="SAM" id="MobiDB-lite"/>
    </source>
</evidence>
<dbReference type="EMBL" id="JAMYWD010000004">
    <property type="protein sequence ID" value="KAJ4972448.1"/>
    <property type="molecule type" value="Genomic_DNA"/>
</dbReference>
<dbReference type="AlphaFoldDB" id="A0A9Q0QUJ7"/>
<evidence type="ECO:0000313" key="3">
    <source>
        <dbReference type="Proteomes" id="UP001141806"/>
    </source>
</evidence>
<keyword evidence="3" id="KW-1185">Reference proteome</keyword>
<comment type="caution">
    <text evidence="2">The sequence shown here is derived from an EMBL/GenBank/DDBJ whole genome shotgun (WGS) entry which is preliminary data.</text>
</comment>
<sequence>MELEREMSEIDERLEIEMEEVREIDADGANNLCRDWGWEEAVGSCRNGGGEEGGEKLVAEGGCVTGQQDRVFEGLDSGEFEGKKVVAGGKKKKRRCLRGYPSAVVITSSCSTDETIVADSDVEVDMAASNCVAEAVQSEVIIKPEGGEEISEDKDNKSKVKGEIPGGHADAEQKSCLFQASIMRIEQFTLSQIIEWSILSASERDKLGLGIASTIHTRNLTMGVKCEEVTSM</sequence>
<proteinExistence type="predicted"/>
<feature type="region of interest" description="Disordered" evidence="1">
    <location>
        <begin position="145"/>
        <end position="167"/>
    </location>
</feature>
<gene>
    <name evidence="2" type="ORF">NE237_005622</name>
</gene>
<evidence type="ECO:0000313" key="2">
    <source>
        <dbReference type="EMBL" id="KAJ4972448.1"/>
    </source>
</evidence>
<accession>A0A9Q0QUJ7</accession>
<name>A0A9Q0QUJ7_9MAGN</name>
<organism evidence="2 3">
    <name type="scientific">Protea cynaroides</name>
    <dbReference type="NCBI Taxonomy" id="273540"/>
    <lineage>
        <taxon>Eukaryota</taxon>
        <taxon>Viridiplantae</taxon>
        <taxon>Streptophyta</taxon>
        <taxon>Embryophyta</taxon>
        <taxon>Tracheophyta</taxon>
        <taxon>Spermatophyta</taxon>
        <taxon>Magnoliopsida</taxon>
        <taxon>Proteales</taxon>
        <taxon>Proteaceae</taxon>
        <taxon>Protea</taxon>
    </lineage>
</organism>
<protein>
    <submittedName>
        <fullName evidence="2">Uncharacterized protein</fullName>
    </submittedName>
</protein>
<feature type="compositionally biased region" description="Basic and acidic residues" evidence="1">
    <location>
        <begin position="153"/>
        <end position="162"/>
    </location>
</feature>
<dbReference type="Proteomes" id="UP001141806">
    <property type="component" value="Unassembled WGS sequence"/>
</dbReference>
<reference evidence="2" key="1">
    <citation type="journal article" date="2023" name="Plant J.">
        <title>The genome of the king protea, Protea cynaroides.</title>
        <authorList>
            <person name="Chang J."/>
            <person name="Duong T.A."/>
            <person name="Schoeman C."/>
            <person name="Ma X."/>
            <person name="Roodt D."/>
            <person name="Barker N."/>
            <person name="Li Z."/>
            <person name="Van de Peer Y."/>
            <person name="Mizrachi E."/>
        </authorList>
    </citation>
    <scope>NUCLEOTIDE SEQUENCE</scope>
    <source>
        <tissue evidence="2">Young leaves</tissue>
    </source>
</reference>